<dbReference type="InterPro" id="IPR035906">
    <property type="entry name" value="MetI-like_sf"/>
</dbReference>
<feature type="transmembrane region" description="Helical" evidence="7">
    <location>
        <begin position="263"/>
        <end position="285"/>
    </location>
</feature>
<dbReference type="PANTHER" id="PTHR30193:SF37">
    <property type="entry name" value="INNER MEMBRANE ABC TRANSPORTER PERMEASE PROTEIN YCJO"/>
    <property type="match status" value="1"/>
</dbReference>
<gene>
    <name evidence="9" type="ORF">ENG47_04825</name>
</gene>
<evidence type="ECO:0000256" key="1">
    <source>
        <dbReference type="ARBA" id="ARBA00004651"/>
    </source>
</evidence>
<protein>
    <submittedName>
        <fullName evidence="9">Sugar ABC transporter permease</fullName>
    </submittedName>
</protein>
<accession>A0A7V0N1Q1</accession>
<dbReference type="Gene3D" id="1.10.3720.10">
    <property type="entry name" value="MetI-like"/>
    <property type="match status" value="1"/>
</dbReference>
<dbReference type="GO" id="GO:0005886">
    <property type="term" value="C:plasma membrane"/>
    <property type="evidence" value="ECO:0007669"/>
    <property type="project" value="UniProtKB-SubCell"/>
</dbReference>
<comment type="subcellular location">
    <subcellularLocation>
        <location evidence="1 7">Cell membrane</location>
        <topology evidence="1 7">Multi-pass membrane protein</topology>
    </subcellularLocation>
</comment>
<feature type="transmembrane region" description="Helical" evidence="7">
    <location>
        <begin position="154"/>
        <end position="180"/>
    </location>
</feature>
<evidence type="ECO:0000256" key="5">
    <source>
        <dbReference type="ARBA" id="ARBA00022989"/>
    </source>
</evidence>
<dbReference type="Proteomes" id="UP000885660">
    <property type="component" value="Unassembled WGS sequence"/>
</dbReference>
<name>A0A7V0N1Q1_UNCAE</name>
<dbReference type="InterPro" id="IPR051393">
    <property type="entry name" value="ABC_transporter_permease"/>
</dbReference>
<keyword evidence="4 7" id="KW-0812">Transmembrane</keyword>
<feature type="transmembrane region" description="Helical" evidence="7">
    <location>
        <begin position="73"/>
        <end position="94"/>
    </location>
</feature>
<dbReference type="EMBL" id="DRBC01000292">
    <property type="protein sequence ID" value="HDN85061.1"/>
    <property type="molecule type" value="Genomic_DNA"/>
</dbReference>
<feature type="domain" description="ABC transmembrane type-1" evidence="8">
    <location>
        <begin position="69"/>
        <end position="281"/>
    </location>
</feature>
<evidence type="ECO:0000256" key="2">
    <source>
        <dbReference type="ARBA" id="ARBA00022448"/>
    </source>
</evidence>
<dbReference type="PROSITE" id="PS50928">
    <property type="entry name" value="ABC_TM1"/>
    <property type="match status" value="1"/>
</dbReference>
<dbReference type="GO" id="GO:0055085">
    <property type="term" value="P:transmembrane transport"/>
    <property type="evidence" value="ECO:0007669"/>
    <property type="project" value="InterPro"/>
</dbReference>
<dbReference type="InterPro" id="IPR000515">
    <property type="entry name" value="MetI-like"/>
</dbReference>
<keyword evidence="6 7" id="KW-0472">Membrane</keyword>
<dbReference type="CDD" id="cd06261">
    <property type="entry name" value="TM_PBP2"/>
    <property type="match status" value="1"/>
</dbReference>
<dbReference type="SUPFAM" id="SSF161098">
    <property type="entry name" value="MetI-like"/>
    <property type="match status" value="1"/>
</dbReference>
<feature type="transmembrane region" description="Helical" evidence="7">
    <location>
        <begin position="12"/>
        <end position="34"/>
    </location>
</feature>
<evidence type="ECO:0000256" key="6">
    <source>
        <dbReference type="ARBA" id="ARBA00023136"/>
    </source>
</evidence>
<evidence type="ECO:0000256" key="4">
    <source>
        <dbReference type="ARBA" id="ARBA00022692"/>
    </source>
</evidence>
<reference evidence="9" key="1">
    <citation type="journal article" date="2020" name="mSystems">
        <title>Genome- and Community-Level Interaction Insights into Carbon Utilization and Element Cycling Functions of Hydrothermarchaeota in Hydrothermal Sediment.</title>
        <authorList>
            <person name="Zhou Z."/>
            <person name="Liu Y."/>
            <person name="Xu W."/>
            <person name="Pan J."/>
            <person name="Luo Z.H."/>
            <person name="Li M."/>
        </authorList>
    </citation>
    <scope>NUCLEOTIDE SEQUENCE [LARGE SCALE GENOMIC DNA]</scope>
    <source>
        <strain evidence="9">HyVt-219</strain>
    </source>
</reference>
<sequence>MGVKISREKWGYIFVIPGVLWYGLFMLYPMYYAIILSAHRWMGIETNPLFVGLDNFKEIFTDSLFYKSTVNTFYFTFISVSLTTFTALFIAILLTKVIKLRAIYRTFYFLPSVAGVVAVGIIWTWCYQPTFGLFNRILQVLHLPPSRWIMDPRLALFCVAITQAWMRLGFNVIVFLAGLLTIPEQFYDAAKVDGASGFHQLIHITLPLARPIITFLLIYNTIYGLTVFGEVYMLTEGGPGSATYTVAYLMYETAFRYSRMGKGSAMALFLFVIILVITVIQMKFFERRTQIEY</sequence>
<evidence type="ECO:0000256" key="3">
    <source>
        <dbReference type="ARBA" id="ARBA00022475"/>
    </source>
</evidence>
<proteinExistence type="inferred from homology"/>
<keyword evidence="5 7" id="KW-1133">Transmembrane helix</keyword>
<dbReference type="Pfam" id="PF00528">
    <property type="entry name" value="BPD_transp_1"/>
    <property type="match status" value="1"/>
</dbReference>
<comment type="caution">
    <text evidence="9">The sequence shown here is derived from an EMBL/GenBank/DDBJ whole genome shotgun (WGS) entry which is preliminary data.</text>
</comment>
<feature type="transmembrane region" description="Helical" evidence="7">
    <location>
        <begin position="106"/>
        <end position="125"/>
    </location>
</feature>
<evidence type="ECO:0000259" key="8">
    <source>
        <dbReference type="PROSITE" id="PS50928"/>
    </source>
</evidence>
<comment type="similarity">
    <text evidence="7">Belongs to the binding-protein-dependent transport system permease family.</text>
</comment>
<dbReference type="AlphaFoldDB" id="A0A7V0N1Q1"/>
<keyword evidence="2 7" id="KW-0813">Transport</keyword>
<evidence type="ECO:0000313" key="9">
    <source>
        <dbReference type="EMBL" id="HDN85061.1"/>
    </source>
</evidence>
<organism evidence="9">
    <name type="scientific">Aerophobetes bacterium</name>
    <dbReference type="NCBI Taxonomy" id="2030807"/>
    <lineage>
        <taxon>Bacteria</taxon>
        <taxon>Candidatus Aerophobota</taxon>
    </lineage>
</organism>
<keyword evidence="3" id="KW-1003">Cell membrane</keyword>
<dbReference type="PANTHER" id="PTHR30193">
    <property type="entry name" value="ABC TRANSPORTER PERMEASE PROTEIN"/>
    <property type="match status" value="1"/>
</dbReference>
<evidence type="ECO:0000256" key="7">
    <source>
        <dbReference type="RuleBase" id="RU363032"/>
    </source>
</evidence>